<comment type="subcellular location">
    <subcellularLocation>
        <location evidence="1">Membrane</location>
        <topology evidence="1">Multi-pass membrane protein</topology>
    </subcellularLocation>
</comment>
<evidence type="ECO:0000256" key="6">
    <source>
        <dbReference type="SAM" id="Phobius"/>
    </source>
</evidence>
<sequence>LSLITVWLRFYVRSVMLGITGSDDFVMIFAMVCTTATFVCFVIETQHGLGKHLLAMLASPTDYTEFLKINYAHAIIVMIGVSAVKVSIALSLIRLSPQRKYSQFLWGIIIFVVAMTLACALTLIFQCIPVRAAWDFSLRPPPTGTGTARCYPIYTFRNIGLMNSSFNIITDVLFATLPIPLIWKLQLNMRTKISLIGILSLGWFACAAAIIKAIRQWHVFDEPDWTVYNSFNVWNFIELTIGIIAASLPSLKPLFNWFLKTARGI</sequence>
<dbReference type="AlphaFoldDB" id="A0A2V1DLC0"/>
<accession>A0A2V1DLC0</accession>
<protein>
    <recommendedName>
        <fullName evidence="7">Rhodopsin domain-containing protein</fullName>
    </recommendedName>
</protein>
<feature type="transmembrane region" description="Helical" evidence="6">
    <location>
        <begin position="69"/>
        <end position="92"/>
    </location>
</feature>
<evidence type="ECO:0000313" key="9">
    <source>
        <dbReference type="Proteomes" id="UP000244855"/>
    </source>
</evidence>
<feature type="transmembrane region" description="Helical" evidence="6">
    <location>
        <begin position="104"/>
        <end position="125"/>
    </location>
</feature>
<dbReference type="Proteomes" id="UP000244855">
    <property type="component" value="Unassembled WGS sequence"/>
</dbReference>
<dbReference type="Pfam" id="PF20684">
    <property type="entry name" value="Fung_rhodopsin"/>
    <property type="match status" value="1"/>
</dbReference>
<feature type="transmembrane region" description="Helical" evidence="6">
    <location>
        <begin position="234"/>
        <end position="255"/>
    </location>
</feature>
<evidence type="ECO:0000256" key="4">
    <source>
        <dbReference type="ARBA" id="ARBA00023136"/>
    </source>
</evidence>
<evidence type="ECO:0000313" key="8">
    <source>
        <dbReference type="EMBL" id="PVH98848.1"/>
    </source>
</evidence>
<evidence type="ECO:0000256" key="1">
    <source>
        <dbReference type="ARBA" id="ARBA00004141"/>
    </source>
</evidence>
<organism evidence="8 9">
    <name type="scientific">Periconia macrospinosa</name>
    <dbReference type="NCBI Taxonomy" id="97972"/>
    <lineage>
        <taxon>Eukaryota</taxon>
        <taxon>Fungi</taxon>
        <taxon>Dikarya</taxon>
        <taxon>Ascomycota</taxon>
        <taxon>Pezizomycotina</taxon>
        <taxon>Dothideomycetes</taxon>
        <taxon>Pleosporomycetidae</taxon>
        <taxon>Pleosporales</taxon>
        <taxon>Massarineae</taxon>
        <taxon>Periconiaceae</taxon>
        <taxon>Periconia</taxon>
    </lineage>
</organism>
<reference evidence="8 9" key="1">
    <citation type="journal article" date="2018" name="Sci. Rep.">
        <title>Comparative genomics provides insights into the lifestyle and reveals functional heterogeneity of dark septate endophytic fungi.</title>
        <authorList>
            <person name="Knapp D.G."/>
            <person name="Nemeth J.B."/>
            <person name="Barry K."/>
            <person name="Hainaut M."/>
            <person name="Henrissat B."/>
            <person name="Johnson J."/>
            <person name="Kuo A."/>
            <person name="Lim J.H.P."/>
            <person name="Lipzen A."/>
            <person name="Nolan M."/>
            <person name="Ohm R.A."/>
            <person name="Tamas L."/>
            <person name="Grigoriev I.V."/>
            <person name="Spatafora J.W."/>
            <person name="Nagy L.G."/>
            <person name="Kovacs G.M."/>
        </authorList>
    </citation>
    <scope>NUCLEOTIDE SEQUENCE [LARGE SCALE GENOMIC DNA]</scope>
    <source>
        <strain evidence="8 9">DSE2036</strain>
    </source>
</reference>
<feature type="transmembrane region" description="Helical" evidence="6">
    <location>
        <begin position="164"/>
        <end position="183"/>
    </location>
</feature>
<comment type="similarity">
    <text evidence="5">Belongs to the SAT4 family.</text>
</comment>
<dbReference type="EMBL" id="KZ805405">
    <property type="protein sequence ID" value="PVH98848.1"/>
    <property type="molecule type" value="Genomic_DNA"/>
</dbReference>
<feature type="domain" description="Rhodopsin" evidence="7">
    <location>
        <begin position="8"/>
        <end position="256"/>
    </location>
</feature>
<dbReference type="OrthoDB" id="5022096at2759"/>
<feature type="non-terminal residue" evidence="8">
    <location>
        <position position="1"/>
    </location>
</feature>
<keyword evidence="4 6" id="KW-0472">Membrane</keyword>
<feature type="transmembrane region" description="Helical" evidence="6">
    <location>
        <begin position="195"/>
        <end position="214"/>
    </location>
</feature>
<evidence type="ECO:0000256" key="5">
    <source>
        <dbReference type="ARBA" id="ARBA00038359"/>
    </source>
</evidence>
<dbReference type="PANTHER" id="PTHR33048:SF167">
    <property type="entry name" value="INTEGRAL MEMBRANE PROTEIN"/>
    <property type="match status" value="1"/>
</dbReference>
<dbReference type="STRING" id="97972.A0A2V1DLC0"/>
<keyword evidence="3 6" id="KW-1133">Transmembrane helix</keyword>
<proteinExistence type="inferred from homology"/>
<evidence type="ECO:0000259" key="7">
    <source>
        <dbReference type="Pfam" id="PF20684"/>
    </source>
</evidence>
<dbReference type="InterPro" id="IPR049326">
    <property type="entry name" value="Rhodopsin_dom_fungi"/>
</dbReference>
<feature type="non-terminal residue" evidence="8">
    <location>
        <position position="265"/>
    </location>
</feature>
<dbReference type="PANTHER" id="PTHR33048">
    <property type="entry name" value="PTH11-LIKE INTEGRAL MEMBRANE PROTEIN (AFU_ORTHOLOGUE AFUA_5G11245)"/>
    <property type="match status" value="1"/>
</dbReference>
<name>A0A2V1DLC0_9PLEO</name>
<keyword evidence="9" id="KW-1185">Reference proteome</keyword>
<feature type="transmembrane region" description="Helical" evidence="6">
    <location>
        <begin position="25"/>
        <end position="49"/>
    </location>
</feature>
<evidence type="ECO:0000256" key="3">
    <source>
        <dbReference type="ARBA" id="ARBA00022989"/>
    </source>
</evidence>
<keyword evidence="2 6" id="KW-0812">Transmembrane</keyword>
<dbReference type="GO" id="GO:0016020">
    <property type="term" value="C:membrane"/>
    <property type="evidence" value="ECO:0007669"/>
    <property type="project" value="UniProtKB-SubCell"/>
</dbReference>
<evidence type="ECO:0000256" key="2">
    <source>
        <dbReference type="ARBA" id="ARBA00022692"/>
    </source>
</evidence>
<gene>
    <name evidence="8" type="ORF">DM02DRAFT_484891</name>
</gene>
<dbReference type="InterPro" id="IPR052337">
    <property type="entry name" value="SAT4-like"/>
</dbReference>